<evidence type="ECO:0000259" key="3">
    <source>
        <dbReference type="Pfam" id="PF05368"/>
    </source>
</evidence>
<comment type="similarity">
    <text evidence="1">Belongs to the NmrA-type oxidoreductase family.</text>
</comment>
<evidence type="ECO:0000256" key="1">
    <source>
        <dbReference type="ARBA" id="ARBA00006328"/>
    </source>
</evidence>
<dbReference type="InterPro" id="IPR051164">
    <property type="entry name" value="NmrA-like_oxidored"/>
</dbReference>
<accession>A0A9W4NK28</accession>
<sequence length="301" mass="33730">MTTILITGATGKQGGSVINSLLQKKAPFNILAVTRDVNSPAAKKLAQKSESITLIEGNLDNPAAIFENAKRQCSTPVWGVFSVQTVNPRNDDEKRQGIALIDESIKQNVEFFVYSSVDRHGTDSDHNPTPVPHFIHKHEIEVHLKAKTTKHSNMQWTILRPVAFFENLTPDYFGKVFTTAWKMSLKGKPLQLVATSDIGFFAAAAFMNPEAWKNHALTLAGDELTFDEMAETFKQQTGKDVPTTFTTPVWLMMTMVKELGVMFQWFFDQGYAADIPALKKLNPELKSFADWLKTESQFATR</sequence>
<dbReference type="PANTHER" id="PTHR42748">
    <property type="entry name" value="NITROGEN METABOLITE REPRESSION PROTEIN NMRA FAMILY MEMBER"/>
    <property type="match status" value="1"/>
</dbReference>
<organism evidence="4 5">
    <name type="scientific">Penicillium salamii</name>
    <dbReference type="NCBI Taxonomy" id="1612424"/>
    <lineage>
        <taxon>Eukaryota</taxon>
        <taxon>Fungi</taxon>
        <taxon>Dikarya</taxon>
        <taxon>Ascomycota</taxon>
        <taxon>Pezizomycotina</taxon>
        <taxon>Eurotiomycetes</taxon>
        <taxon>Eurotiomycetidae</taxon>
        <taxon>Eurotiales</taxon>
        <taxon>Aspergillaceae</taxon>
        <taxon>Penicillium</taxon>
    </lineage>
</organism>
<dbReference type="Gene3D" id="3.40.50.720">
    <property type="entry name" value="NAD(P)-binding Rossmann-like Domain"/>
    <property type="match status" value="1"/>
</dbReference>
<comment type="caution">
    <text evidence="4">The sequence shown here is derived from an EMBL/GenBank/DDBJ whole genome shotgun (WGS) entry which is preliminary data.</text>
</comment>
<dbReference type="Gene3D" id="3.90.25.10">
    <property type="entry name" value="UDP-galactose 4-epimerase, domain 1"/>
    <property type="match status" value="1"/>
</dbReference>
<reference evidence="4" key="1">
    <citation type="submission" date="2021-07" db="EMBL/GenBank/DDBJ databases">
        <authorList>
            <person name="Branca A.L. A."/>
        </authorList>
    </citation>
    <scope>NUCLEOTIDE SEQUENCE</scope>
</reference>
<evidence type="ECO:0000256" key="2">
    <source>
        <dbReference type="ARBA" id="ARBA00022857"/>
    </source>
</evidence>
<proteinExistence type="inferred from homology"/>
<dbReference type="Pfam" id="PF05368">
    <property type="entry name" value="NmrA"/>
    <property type="match status" value="1"/>
</dbReference>
<dbReference type="AlphaFoldDB" id="A0A9W4NK28"/>
<dbReference type="Proteomes" id="UP001152646">
    <property type="component" value="Unassembled WGS sequence"/>
</dbReference>
<dbReference type="SUPFAM" id="SSF51735">
    <property type="entry name" value="NAD(P)-binding Rossmann-fold domains"/>
    <property type="match status" value="1"/>
</dbReference>
<dbReference type="InterPro" id="IPR036291">
    <property type="entry name" value="NAD(P)-bd_dom_sf"/>
</dbReference>
<dbReference type="CDD" id="cd05251">
    <property type="entry name" value="NmrA_like_SDR_a"/>
    <property type="match status" value="1"/>
</dbReference>
<dbReference type="GO" id="GO:0005634">
    <property type="term" value="C:nucleus"/>
    <property type="evidence" value="ECO:0007669"/>
    <property type="project" value="TreeGrafter"/>
</dbReference>
<dbReference type="EMBL" id="CAJVPA010000194">
    <property type="protein sequence ID" value="CAG8388651.1"/>
    <property type="molecule type" value="Genomic_DNA"/>
</dbReference>
<name>A0A9W4NK28_9EURO</name>
<feature type="domain" description="NmrA-like" evidence="3">
    <location>
        <begin position="3"/>
        <end position="275"/>
    </location>
</feature>
<dbReference type="PANTHER" id="PTHR42748:SF7">
    <property type="entry name" value="NMRA LIKE REDOX SENSOR 1-RELATED"/>
    <property type="match status" value="1"/>
</dbReference>
<evidence type="ECO:0000313" key="4">
    <source>
        <dbReference type="EMBL" id="CAG8388651.1"/>
    </source>
</evidence>
<gene>
    <name evidence="4" type="ORF">PSALAMII_LOCUS6809</name>
</gene>
<protein>
    <recommendedName>
        <fullName evidence="3">NmrA-like domain-containing protein</fullName>
    </recommendedName>
</protein>
<keyword evidence="2" id="KW-0521">NADP</keyword>
<evidence type="ECO:0000313" key="5">
    <source>
        <dbReference type="Proteomes" id="UP001152646"/>
    </source>
</evidence>
<dbReference type="InterPro" id="IPR008030">
    <property type="entry name" value="NmrA-like"/>
</dbReference>
<dbReference type="OrthoDB" id="9997102at2759"/>